<feature type="compositionally biased region" description="Basic and acidic residues" evidence="1">
    <location>
        <begin position="569"/>
        <end position="580"/>
    </location>
</feature>
<dbReference type="Pfam" id="PF08284">
    <property type="entry name" value="RVP_2"/>
    <property type="match status" value="1"/>
</dbReference>
<dbReference type="SUPFAM" id="SSF56672">
    <property type="entry name" value="DNA/RNA polymerases"/>
    <property type="match status" value="1"/>
</dbReference>
<dbReference type="Gene3D" id="3.30.70.270">
    <property type="match status" value="1"/>
</dbReference>
<dbReference type="Gene3D" id="3.40.50.1000">
    <property type="entry name" value="HAD superfamily/HAD-like"/>
    <property type="match status" value="1"/>
</dbReference>
<evidence type="ECO:0000313" key="3">
    <source>
        <dbReference type="EMBL" id="KAK8939537.1"/>
    </source>
</evidence>
<gene>
    <name evidence="3" type="ORF">KSP40_PGU020868</name>
</gene>
<organism evidence="3 4">
    <name type="scientific">Platanthera guangdongensis</name>
    <dbReference type="NCBI Taxonomy" id="2320717"/>
    <lineage>
        <taxon>Eukaryota</taxon>
        <taxon>Viridiplantae</taxon>
        <taxon>Streptophyta</taxon>
        <taxon>Embryophyta</taxon>
        <taxon>Tracheophyta</taxon>
        <taxon>Spermatophyta</taxon>
        <taxon>Magnoliopsida</taxon>
        <taxon>Liliopsida</taxon>
        <taxon>Asparagales</taxon>
        <taxon>Orchidaceae</taxon>
        <taxon>Orchidoideae</taxon>
        <taxon>Orchideae</taxon>
        <taxon>Orchidinae</taxon>
        <taxon>Platanthera</taxon>
    </lineage>
</organism>
<evidence type="ECO:0000256" key="1">
    <source>
        <dbReference type="SAM" id="MobiDB-lite"/>
    </source>
</evidence>
<dbReference type="Gene3D" id="2.40.70.10">
    <property type="entry name" value="Acid Proteases"/>
    <property type="match status" value="1"/>
</dbReference>
<dbReference type="PANTHER" id="PTHR24559:SF447">
    <property type="entry name" value="RNA-DIRECTED DNA POLYMERASE HOMOLOG"/>
    <property type="match status" value="1"/>
</dbReference>
<dbReference type="EMBL" id="JBBWWR010000020">
    <property type="protein sequence ID" value="KAK8939537.1"/>
    <property type="molecule type" value="Genomic_DNA"/>
</dbReference>
<name>A0ABR2LGG9_9ASPA</name>
<reference evidence="3 4" key="1">
    <citation type="journal article" date="2022" name="Nat. Plants">
        <title>Genomes of leafy and leafless Platanthera orchids illuminate the evolution of mycoheterotrophy.</title>
        <authorList>
            <person name="Li M.H."/>
            <person name="Liu K.W."/>
            <person name="Li Z."/>
            <person name="Lu H.C."/>
            <person name="Ye Q.L."/>
            <person name="Zhang D."/>
            <person name="Wang J.Y."/>
            <person name="Li Y.F."/>
            <person name="Zhong Z.M."/>
            <person name="Liu X."/>
            <person name="Yu X."/>
            <person name="Liu D.K."/>
            <person name="Tu X.D."/>
            <person name="Liu B."/>
            <person name="Hao Y."/>
            <person name="Liao X.Y."/>
            <person name="Jiang Y.T."/>
            <person name="Sun W.H."/>
            <person name="Chen J."/>
            <person name="Chen Y.Q."/>
            <person name="Ai Y."/>
            <person name="Zhai J.W."/>
            <person name="Wu S.S."/>
            <person name="Zhou Z."/>
            <person name="Hsiao Y.Y."/>
            <person name="Wu W.L."/>
            <person name="Chen Y.Y."/>
            <person name="Lin Y.F."/>
            <person name="Hsu J.L."/>
            <person name="Li C.Y."/>
            <person name="Wang Z.W."/>
            <person name="Zhao X."/>
            <person name="Zhong W.Y."/>
            <person name="Ma X.K."/>
            <person name="Ma L."/>
            <person name="Huang J."/>
            <person name="Chen G.Z."/>
            <person name="Huang M.Z."/>
            <person name="Huang L."/>
            <person name="Peng D.H."/>
            <person name="Luo Y.B."/>
            <person name="Zou S.Q."/>
            <person name="Chen S.P."/>
            <person name="Lan S."/>
            <person name="Tsai W.C."/>
            <person name="Van de Peer Y."/>
            <person name="Liu Z.J."/>
        </authorList>
    </citation>
    <scope>NUCLEOTIDE SEQUENCE [LARGE SCALE GENOMIC DNA]</scope>
    <source>
        <strain evidence="3">Lor288</strain>
    </source>
</reference>
<dbReference type="Pfam" id="PF00078">
    <property type="entry name" value="RVT_1"/>
    <property type="match status" value="1"/>
</dbReference>
<dbReference type="Proteomes" id="UP001412067">
    <property type="component" value="Unassembled WGS sequence"/>
</dbReference>
<dbReference type="CDD" id="cd01647">
    <property type="entry name" value="RT_LTR"/>
    <property type="match status" value="1"/>
</dbReference>
<dbReference type="InterPro" id="IPR023198">
    <property type="entry name" value="PGP-like_dom2"/>
</dbReference>
<feature type="compositionally biased region" description="Low complexity" evidence="1">
    <location>
        <begin position="550"/>
        <end position="567"/>
    </location>
</feature>
<dbReference type="InterPro" id="IPR043128">
    <property type="entry name" value="Rev_trsase/Diguanyl_cyclase"/>
</dbReference>
<dbReference type="CDD" id="cd00303">
    <property type="entry name" value="retropepsin_like"/>
    <property type="match status" value="1"/>
</dbReference>
<dbReference type="SUPFAM" id="SSF56784">
    <property type="entry name" value="HAD-like"/>
    <property type="match status" value="1"/>
</dbReference>
<keyword evidence="4" id="KW-1185">Reference proteome</keyword>
<dbReference type="Gene3D" id="3.10.10.10">
    <property type="entry name" value="HIV Type 1 Reverse Transcriptase, subunit A, domain 1"/>
    <property type="match status" value="1"/>
</dbReference>
<evidence type="ECO:0000259" key="2">
    <source>
        <dbReference type="PROSITE" id="PS50878"/>
    </source>
</evidence>
<dbReference type="InterPro" id="IPR021109">
    <property type="entry name" value="Peptidase_aspartic_dom_sf"/>
</dbReference>
<sequence>MVVLVGRLAYLKTLPSKVRDAIGVGMVDKKLAKGRQAELDALPAHIAGEGDQHRDGVRVELCRDDTKVFEDLLHLRPKGQPQPRLEMRDGEGEFPRVVGIDALVDLGGTRLDAFPQVLAGKPMVIFLKEPAELEVMVGKPLPTAAAPLTLLNLLLTNLLRRNGLRRDKGRNWREIQERKARGAGETEESEAKSLGNSRSGNFHEKKKTKNSETDVLQYGRHSQRPPRAPPRGGLLREWKERMDSRPRRARQSCISVSLMMASGLVPSTSSSTLAPEDRRAHSFSSDSMRFSAVLLIQRQGVDDARVLPKKLSRLALHLRWIGRVTQIVFNPVYRRRRDEESLWRILSRRVGPRICARGAEAGGRGYSQKGVRIAKGIQKGEGRSLTRRARGIGGRGRIVPPLAGRSWGVEEGCESNSSQWAAEPSRGLFRSSSEGTFLDSQGESSAQSSKELQAQLLALEGKLSVTFRMAPKLTQRMKATPPAREATGVDTAQLLRQILECLTRLEEDRQTPDPALDSDIVGTTGVTFTNALGATPPAPSKSPLMGAILSLSSSSPPSPSSSTVSPPKQVDERQDEERGDTMAWGKVSAVLFDMDGVLCNSEQHSRLAAVSVFAELGVSVTADDFVPFMGSGEAKFLGGVASVKGVKGFDPEKAKKRFFEIYLDKYAKPNSGIGFPLALELIVECKRKGLKVAVASSADRLKVDANLAAAGLPTTLIGCLTVLVSGYSTRVLFDTRASHSFLTESFIRRIGVESFSVDAELKVRMPNGSSMTTGSKERICWKLDGVDFVLIAAVLPLVEFDVILRMDWLVEQRASIDCLSKVVTLRSEGQIEFKFEGPNGVACSLISVMQLFEDVFPDELPGAPPRREIDFSIELVPEARPVSRPPFRMTPKELAELKVQLQELLEQGYIRPSSSPWCAPVLFVKKKDGSMRLCIDYRELNKLTVKNKYPIPRIDDLFDQLVGSVVYSKLDLKSGYYQLRIRDEDIPKIAFGTRYGHFEFSVMPFGLTNTPSVFMDLMNRVFQEYLDSFVVVFIDDILVYSKSEVEHETHLRVVLQVLRENQFYAKFSKCEFCVEKVIFLGHVISGDVVAVDPTKVEAIRDWPILRTVAEERVALLAAIAALLLAPPLRSPQERLRCSPRSCSPPRTPLAAIAATRRDSAARRGNSEKSSIWVPARFPPGELGYTIAATCCICRVIVRRCALFLVLRHPLLLSPVLLVASRSVVTTASVLDTSNLSAACFRGLNSLVSSVLLVHLPLIFRPRQSFSVPELTQLIAQQFSQQTSPPRSSQPAASAPAGISPSDWLLDSEASFHMTYDVIHLLSCQPVSSALSIVVVDDTTHHIISRGLLHTSYFHVPDVACIPKLFMDLIFASQLTSHGCLVIFDKFTCSVQDHLTGTLLGASRHRG</sequence>
<dbReference type="InterPro" id="IPR043502">
    <property type="entry name" value="DNA/RNA_pol_sf"/>
</dbReference>
<comment type="caution">
    <text evidence="3">The sequence shown here is derived from an EMBL/GenBank/DDBJ whole genome shotgun (WGS) entry which is preliminary data.</text>
</comment>
<feature type="region of interest" description="Disordered" evidence="1">
    <location>
        <begin position="175"/>
        <end position="246"/>
    </location>
</feature>
<dbReference type="InterPro" id="IPR053134">
    <property type="entry name" value="RNA-dir_DNA_polymerase"/>
</dbReference>
<dbReference type="PROSITE" id="PS50878">
    <property type="entry name" value="RT_POL"/>
    <property type="match status" value="1"/>
</dbReference>
<dbReference type="InterPro" id="IPR000477">
    <property type="entry name" value="RT_dom"/>
</dbReference>
<dbReference type="Pfam" id="PF00702">
    <property type="entry name" value="Hydrolase"/>
    <property type="match status" value="1"/>
</dbReference>
<feature type="region of interest" description="Disordered" evidence="1">
    <location>
        <begin position="532"/>
        <end position="580"/>
    </location>
</feature>
<dbReference type="Gene3D" id="1.10.150.240">
    <property type="entry name" value="Putative phosphatase, domain 2"/>
    <property type="match status" value="1"/>
</dbReference>
<proteinExistence type="predicted"/>
<dbReference type="PANTHER" id="PTHR24559">
    <property type="entry name" value="TRANSPOSON TY3-I GAG-POL POLYPROTEIN"/>
    <property type="match status" value="1"/>
</dbReference>
<feature type="domain" description="Reverse transcriptase" evidence="2">
    <location>
        <begin position="905"/>
        <end position="1084"/>
    </location>
</feature>
<accession>A0ABR2LGG9</accession>
<feature type="compositionally biased region" description="Basic and acidic residues" evidence="1">
    <location>
        <begin position="234"/>
        <end position="246"/>
    </location>
</feature>
<protein>
    <recommendedName>
        <fullName evidence="2">Reverse transcriptase domain-containing protein</fullName>
    </recommendedName>
</protein>
<dbReference type="InterPro" id="IPR023214">
    <property type="entry name" value="HAD_sf"/>
</dbReference>
<dbReference type="SUPFAM" id="SSF50630">
    <property type="entry name" value="Acid proteases"/>
    <property type="match status" value="1"/>
</dbReference>
<evidence type="ECO:0000313" key="4">
    <source>
        <dbReference type="Proteomes" id="UP001412067"/>
    </source>
</evidence>
<dbReference type="InterPro" id="IPR036412">
    <property type="entry name" value="HAD-like_sf"/>
</dbReference>
<feature type="compositionally biased region" description="Basic and acidic residues" evidence="1">
    <location>
        <begin position="175"/>
        <end position="184"/>
    </location>
</feature>